<gene>
    <name evidence="7" type="ORF">THMIRHAT_00430</name>
</gene>
<keyword evidence="3 6" id="KW-0812">Transmembrane</keyword>
<dbReference type="GO" id="GO:0005886">
    <property type="term" value="C:plasma membrane"/>
    <property type="evidence" value="ECO:0007669"/>
    <property type="project" value="UniProtKB-SubCell"/>
</dbReference>
<dbReference type="PANTHER" id="PTHR10010">
    <property type="entry name" value="SOLUTE CARRIER FAMILY 34 SODIUM PHOSPHATE , MEMBER 2-RELATED"/>
    <property type="match status" value="1"/>
</dbReference>
<proteinExistence type="predicted"/>
<feature type="transmembrane region" description="Helical" evidence="6">
    <location>
        <begin position="104"/>
        <end position="126"/>
    </location>
</feature>
<evidence type="ECO:0000313" key="8">
    <source>
        <dbReference type="Proteomes" id="UP000501466"/>
    </source>
</evidence>
<keyword evidence="5 6" id="KW-0472">Membrane</keyword>
<dbReference type="InterPro" id="IPR004633">
    <property type="entry name" value="NaPi_cotrn-rel/YqeW-like"/>
</dbReference>
<evidence type="ECO:0000313" key="7">
    <source>
        <dbReference type="EMBL" id="BBP42297.1"/>
    </source>
</evidence>
<feature type="transmembrane region" description="Helical" evidence="6">
    <location>
        <begin position="71"/>
        <end position="92"/>
    </location>
</feature>
<accession>A0A6F8PJR2</accession>
<sequence length="552" mass="60368">MTLNWFEMSMELLGGLAIFLYGLDMMIKGLLAVAGEKMKVFMGKLTTNRVTGAISGAVVTGVIQSSSATTVLVVGFVSAGFITVTQAASIIMGANLGTTMTAQIVAFKVTNLALLMVAFGFLLQFLERSSQQKSIGQLIMGLGLVFFGMNVMGSGMAPLKSFEPFLELMRELQNPFYGILVGFLFTALVQSSSATIGIVIVMASSGLITLPAGIAIAMGADIGTCTTALLAALGKTRDALRTALVHVTFNVMGVLIWLPFLGSLAALAIAISPGDMQGINSISQDVPREIANANTLFKLSALVLFLPMIPLFVWFVNKLVPVIPEESHSKEIKPLFLDESLAGTASLAFGNLKMELANFQTEFAKFFAHVIRYSENTQLSQLAFEDSSLIRLKRYQQAILEYIGKISRSDLDDDQQAYYVKMITLVNTLSIILETIEYNLLKTKHEALSRKLKPSKTMEELMDTLAKEVAKAIDNALLSLQDDQHDKAVLVVTAKPTINHLMEEALTHQAKNFQANEQRMQIFRFEMQIVEGLKTLFFEAKRIAKLNIQENA</sequence>
<reference evidence="8" key="1">
    <citation type="submission" date="2019-11" db="EMBL/GenBank/DDBJ databases">
        <title>Isolation and characterization of two novel species in the genus Thiomicrorhabdus.</title>
        <authorList>
            <person name="Mochizuki J."/>
            <person name="Kojima H."/>
            <person name="Fukui M."/>
        </authorList>
    </citation>
    <scope>NUCLEOTIDE SEQUENCE [LARGE SCALE GENOMIC DNA]</scope>
    <source>
        <strain evidence="8">AkT22</strain>
    </source>
</reference>
<evidence type="ECO:0000256" key="5">
    <source>
        <dbReference type="ARBA" id="ARBA00023136"/>
    </source>
</evidence>
<dbReference type="GO" id="GO:0044341">
    <property type="term" value="P:sodium-dependent phosphate transport"/>
    <property type="evidence" value="ECO:0007669"/>
    <property type="project" value="InterPro"/>
</dbReference>
<feature type="transmembrane region" description="Helical" evidence="6">
    <location>
        <begin position="12"/>
        <end position="34"/>
    </location>
</feature>
<evidence type="ECO:0000256" key="1">
    <source>
        <dbReference type="ARBA" id="ARBA00004651"/>
    </source>
</evidence>
<keyword evidence="4 6" id="KW-1133">Transmembrane helix</keyword>
<organism evidence="7 8">
    <name type="scientific">Thiosulfativibrio zosterae</name>
    <dbReference type="NCBI Taxonomy" id="2675053"/>
    <lineage>
        <taxon>Bacteria</taxon>
        <taxon>Pseudomonadati</taxon>
        <taxon>Pseudomonadota</taxon>
        <taxon>Gammaproteobacteria</taxon>
        <taxon>Thiotrichales</taxon>
        <taxon>Piscirickettsiaceae</taxon>
        <taxon>Thiosulfativibrio</taxon>
    </lineage>
</organism>
<dbReference type="Proteomes" id="UP000501466">
    <property type="component" value="Chromosome"/>
</dbReference>
<protein>
    <submittedName>
        <fullName evidence="7">Na/Pi cotransporter</fullName>
    </submittedName>
</protein>
<feature type="transmembrane region" description="Helical" evidence="6">
    <location>
        <begin position="138"/>
        <end position="157"/>
    </location>
</feature>
<dbReference type="KEGG" id="tzo:THMIRHAT_00430"/>
<evidence type="ECO:0000256" key="3">
    <source>
        <dbReference type="ARBA" id="ARBA00022692"/>
    </source>
</evidence>
<evidence type="ECO:0000256" key="6">
    <source>
        <dbReference type="SAM" id="Phobius"/>
    </source>
</evidence>
<name>A0A6F8PJR2_9GAMM</name>
<dbReference type="NCBIfam" id="TIGR00704">
    <property type="entry name" value="NaPi_cotrn_rel"/>
    <property type="match status" value="1"/>
</dbReference>
<dbReference type="PANTHER" id="PTHR10010:SF46">
    <property type="entry name" value="SODIUM-DEPENDENT PHOSPHATE TRANSPORT PROTEIN 2B"/>
    <property type="match status" value="1"/>
</dbReference>
<dbReference type="GO" id="GO:0005436">
    <property type="term" value="F:sodium:phosphate symporter activity"/>
    <property type="evidence" value="ECO:0007669"/>
    <property type="project" value="InterPro"/>
</dbReference>
<feature type="transmembrane region" description="Helical" evidence="6">
    <location>
        <begin position="295"/>
        <end position="316"/>
    </location>
</feature>
<feature type="transmembrane region" description="Helical" evidence="6">
    <location>
        <begin position="177"/>
        <end position="202"/>
    </location>
</feature>
<evidence type="ECO:0000256" key="2">
    <source>
        <dbReference type="ARBA" id="ARBA00022475"/>
    </source>
</evidence>
<keyword evidence="2" id="KW-1003">Cell membrane</keyword>
<keyword evidence="8" id="KW-1185">Reference proteome</keyword>
<comment type="subcellular location">
    <subcellularLocation>
        <location evidence="1">Cell membrane</location>
        <topology evidence="1">Multi-pass membrane protein</topology>
    </subcellularLocation>
</comment>
<dbReference type="EMBL" id="AP021888">
    <property type="protein sequence ID" value="BBP42297.1"/>
    <property type="molecule type" value="Genomic_DNA"/>
</dbReference>
<dbReference type="RefSeq" id="WP_173289588.1">
    <property type="nucleotide sequence ID" value="NZ_AP021888.1"/>
</dbReference>
<feature type="transmembrane region" description="Helical" evidence="6">
    <location>
        <begin position="254"/>
        <end position="274"/>
    </location>
</feature>
<dbReference type="NCBIfam" id="NF037997">
    <property type="entry name" value="Na_Pi_symport"/>
    <property type="match status" value="1"/>
</dbReference>
<dbReference type="AlphaFoldDB" id="A0A6F8PJR2"/>
<evidence type="ECO:0000256" key="4">
    <source>
        <dbReference type="ARBA" id="ARBA00022989"/>
    </source>
</evidence>
<dbReference type="Pfam" id="PF02690">
    <property type="entry name" value="Na_Pi_cotrans"/>
    <property type="match status" value="2"/>
</dbReference>
<dbReference type="InterPro" id="IPR003841">
    <property type="entry name" value="Na/Pi_transpt"/>
</dbReference>